<dbReference type="OrthoDB" id="524729at2"/>
<dbReference type="Pfam" id="PF26355">
    <property type="entry name" value="HTH_VMAP-M9"/>
    <property type="match status" value="1"/>
</dbReference>
<dbReference type="RefSeq" id="WP_080807166.1">
    <property type="nucleotide sequence ID" value="NZ_CP021983.2"/>
</dbReference>
<proteinExistence type="predicted"/>
<protein>
    <recommendedName>
        <fullName evidence="1">vWA-MoxR associated protein N-terminal HTH domain-containing protein</fullName>
    </recommendedName>
</protein>
<keyword evidence="3" id="KW-1185">Reference proteome</keyword>
<sequence length="162" mass="18965">MDTFNNAPELTAETALDYVDWCYFDHTGHHLTDLERQVFLGSWQGQTYEEIYPSNPEYLEKNVAYKLWRKLSQVLGERVHKKHLRGAVMRSHQRQGSWQIAIYHRQSPSDRRLAEELERLLQVFGHRVTRYSVDGIASDKRRHHLGDCGVHLTTVSPRLPSP</sequence>
<dbReference type="Proteomes" id="UP000191901">
    <property type="component" value="Chromosome"/>
</dbReference>
<dbReference type="InterPro" id="IPR058651">
    <property type="entry name" value="HTH_VMAP-M9"/>
</dbReference>
<gene>
    <name evidence="2" type="ORF">XM38_033740</name>
</gene>
<feature type="domain" description="vWA-MoxR associated protein N-terminal HTH" evidence="1">
    <location>
        <begin position="11"/>
        <end position="90"/>
    </location>
</feature>
<organism evidence="2 3">
    <name type="scientific">Halomicronema hongdechloris C2206</name>
    <dbReference type="NCBI Taxonomy" id="1641165"/>
    <lineage>
        <taxon>Bacteria</taxon>
        <taxon>Bacillati</taxon>
        <taxon>Cyanobacteriota</taxon>
        <taxon>Cyanophyceae</taxon>
        <taxon>Nodosilineales</taxon>
        <taxon>Nodosilineaceae</taxon>
        <taxon>Halomicronema</taxon>
    </lineage>
</organism>
<dbReference type="AlphaFoldDB" id="A0A1Z3HQL2"/>
<evidence type="ECO:0000313" key="3">
    <source>
        <dbReference type="Proteomes" id="UP000191901"/>
    </source>
</evidence>
<name>A0A1Z3HQL2_9CYAN</name>
<dbReference type="EMBL" id="CP021983">
    <property type="protein sequence ID" value="ASC72417.1"/>
    <property type="molecule type" value="Genomic_DNA"/>
</dbReference>
<accession>A0A1Z3HQL2</accession>
<evidence type="ECO:0000259" key="1">
    <source>
        <dbReference type="Pfam" id="PF26355"/>
    </source>
</evidence>
<evidence type="ECO:0000313" key="2">
    <source>
        <dbReference type="EMBL" id="ASC72417.1"/>
    </source>
</evidence>
<dbReference type="STRING" id="1641165.XM38_07425"/>
<dbReference type="KEGG" id="hhg:XM38_033740"/>
<reference evidence="2 3" key="1">
    <citation type="journal article" date="2016" name="Biochim. Biophys. Acta">
        <title>Characterization of red-shifted phycobilisomes isolated from the chlorophyll f-containing cyanobacterium Halomicronema hongdechloris.</title>
        <authorList>
            <person name="Li Y."/>
            <person name="Lin Y."/>
            <person name="Garvey C.J."/>
            <person name="Birch D."/>
            <person name="Corkery R.W."/>
            <person name="Loughlin P.C."/>
            <person name="Scheer H."/>
            <person name="Willows R.D."/>
            <person name="Chen M."/>
        </authorList>
    </citation>
    <scope>NUCLEOTIDE SEQUENCE [LARGE SCALE GENOMIC DNA]</scope>
    <source>
        <strain evidence="2 3">C2206</strain>
    </source>
</reference>